<dbReference type="Proteomes" id="UP000270230">
    <property type="component" value="Unassembled WGS sequence"/>
</dbReference>
<dbReference type="InterPro" id="IPR029005">
    <property type="entry name" value="LIM-bd/SEUSS"/>
</dbReference>
<feature type="compositionally biased region" description="Polar residues" evidence="1">
    <location>
        <begin position="493"/>
        <end position="513"/>
    </location>
</feature>
<gene>
    <name evidence="2" type="ORF">D0865_05071</name>
</gene>
<evidence type="ECO:0000313" key="3">
    <source>
        <dbReference type="Proteomes" id="UP000270230"/>
    </source>
</evidence>
<dbReference type="AlphaFoldDB" id="A0A3M7CQ50"/>
<sequence length="553" mass="59646">MMAYQAQPGMHPGMAHGHPGMAPNPAQHMGQPMMHPGVSGPGQPHVSQAGAMMGVQPGASGPMGGMGGQHPGMGMPGQPGHGMGGQSLAGGGQNMVSHMNPQQIMQQQQQRALLQRQQAQQRSQAFQQMQAAQAAAQAQAQTRPSSQTPGFCILKVNLLADDLSRFDMSNGKDLNAWNDFTEKHFAPEGRLMHSFDDKPDSKAKVYEVLRPTIARYFWTYFESGAQSLRLHTEHARENQARNGGSQVSCAHATLTVSYPSGARLEMSGRLNALFVPQGDIPLIECLELQQTSTEEIISRSEIERVLSSFSPQMDTKSPKMTKNKPPKAQQKLQQRFDGLTIDHFPKTPKGNLGVTARVQQFLELGETMNVMSELMSFAQEKKMRPDQALEAWVEQFDAQGGGGSQQLPGGNPQIQLPPNGNRTPSMGNMALSQQGQRNFSSPSVSNLNLPMHNMMNGSPHIPNHPGLHPGGPMGTHTPSPHQGNMAAPPMLPQHSQQGTNSSGPSANTSPQVNNKRRRSTVKDEDGAGGADGLLNQQRVKPSPRMTKKAKPGG</sequence>
<dbReference type="VEuPathDB" id="FungiDB:BTJ68_06831"/>
<feature type="region of interest" description="Disordered" evidence="1">
    <location>
        <begin position="1"/>
        <end position="31"/>
    </location>
</feature>
<dbReference type="OrthoDB" id="774557at2759"/>
<comment type="caution">
    <text evidence="2">The sequence shown here is derived from an EMBL/GenBank/DDBJ whole genome shotgun (WGS) entry which is preliminary data.</text>
</comment>
<dbReference type="VEuPathDB" id="FungiDB:BTJ68_01468"/>
<feature type="compositionally biased region" description="Low complexity" evidence="1">
    <location>
        <begin position="8"/>
        <end position="23"/>
    </location>
</feature>
<proteinExistence type="predicted"/>
<dbReference type="PANTHER" id="PTHR10378">
    <property type="entry name" value="LIM DOMAIN-BINDING PROTEIN"/>
    <property type="match status" value="1"/>
</dbReference>
<reference evidence="2 3" key="1">
    <citation type="journal article" date="2018" name="BMC Genomics">
        <title>Genomic evidence for intraspecific hybridization in a clonal and extremely halotolerant yeast.</title>
        <authorList>
            <person name="Gostincar C."/>
            <person name="Stajich J.E."/>
            <person name="Zupancic J."/>
            <person name="Zalar P."/>
            <person name="Gunde-Cimerman N."/>
        </authorList>
    </citation>
    <scope>NUCLEOTIDE SEQUENCE [LARGE SCALE GENOMIC DNA]</scope>
    <source>
        <strain evidence="2 3">EXF-151</strain>
    </source>
</reference>
<feature type="compositionally biased region" description="Polar residues" evidence="1">
    <location>
        <begin position="414"/>
        <end position="448"/>
    </location>
</feature>
<feature type="region of interest" description="Disordered" evidence="1">
    <location>
        <begin position="399"/>
        <end position="553"/>
    </location>
</feature>
<dbReference type="EMBL" id="QWIN01000327">
    <property type="protein sequence ID" value="RMY53786.1"/>
    <property type="molecule type" value="Genomic_DNA"/>
</dbReference>
<name>A0A3M7CQ50_HORWE</name>
<organism evidence="2 3">
    <name type="scientific">Hortaea werneckii</name>
    <name type="common">Black yeast</name>
    <name type="synonym">Cladosporium werneckii</name>
    <dbReference type="NCBI Taxonomy" id="91943"/>
    <lineage>
        <taxon>Eukaryota</taxon>
        <taxon>Fungi</taxon>
        <taxon>Dikarya</taxon>
        <taxon>Ascomycota</taxon>
        <taxon>Pezizomycotina</taxon>
        <taxon>Dothideomycetes</taxon>
        <taxon>Dothideomycetidae</taxon>
        <taxon>Mycosphaerellales</taxon>
        <taxon>Teratosphaeriaceae</taxon>
        <taxon>Hortaea</taxon>
    </lineage>
</organism>
<evidence type="ECO:0000313" key="2">
    <source>
        <dbReference type="EMBL" id="RMY53786.1"/>
    </source>
</evidence>
<protein>
    <submittedName>
        <fullName evidence="2">Uncharacterized protein</fullName>
    </submittedName>
</protein>
<evidence type="ECO:0000256" key="1">
    <source>
        <dbReference type="SAM" id="MobiDB-lite"/>
    </source>
</evidence>
<dbReference type="Pfam" id="PF01803">
    <property type="entry name" value="LIM_bind"/>
    <property type="match status" value="1"/>
</dbReference>
<accession>A0A3M7CQ50</accession>